<protein>
    <submittedName>
        <fullName evidence="1">Uncharacterized protein</fullName>
    </submittedName>
</protein>
<name>A0ABN6NPK5_9ENTE</name>
<dbReference type="EMBL" id="AP025635">
    <property type="protein sequence ID" value="BDG67560.1"/>
    <property type="molecule type" value="Genomic_DNA"/>
</dbReference>
<organism evidence="1 2">
    <name type="scientific">Enterococcus innesii</name>
    <dbReference type="NCBI Taxonomy" id="2839759"/>
    <lineage>
        <taxon>Bacteria</taxon>
        <taxon>Bacillati</taxon>
        <taxon>Bacillota</taxon>
        <taxon>Bacilli</taxon>
        <taxon>Lactobacillales</taxon>
        <taxon>Enterococcaceae</taxon>
        <taxon>Enterococcus</taxon>
    </lineage>
</organism>
<sequence length="71" mass="7789">MIIGSDIIRTIQMGLKSRGGYYSSVMDGLCGEATIKPMQKVLGTMVDGIVSQVSDIVKELQRAMNDNKLPW</sequence>
<accession>A0ABN6NPK5</accession>
<dbReference type="RefSeq" id="WP_244353014.1">
    <property type="nucleotide sequence ID" value="NZ_AP025635.1"/>
</dbReference>
<gene>
    <name evidence="1" type="ORF">ENLAB_11240</name>
</gene>
<evidence type="ECO:0000313" key="1">
    <source>
        <dbReference type="EMBL" id="BDG67560.1"/>
    </source>
</evidence>
<dbReference type="GeneID" id="83457109"/>
<dbReference type="Proteomes" id="UP000831692">
    <property type="component" value="Chromosome"/>
</dbReference>
<keyword evidence="2" id="KW-1185">Reference proteome</keyword>
<evidence type="ECO:0000313" key="2">
    <source>
        <dbReference type="Proteomes" id="UP000831692"/>
    </source>
</evidence>
<proteinExistence type="predicted"/>
<reference evidence="1 2" key="1">
    <citation type="submission" date="2022-03" db="EMBL/GenBank/DDBJ databases">
        <title>Complete genome sequence of Enterococcus innesii DB-1.</title>
        <authorList>
            <person name="Fukuda D."/>
            <person name="Nolasco-Hipolito C."/>
        </authorList>
    </citation>
    <scope>NUCLEOTIDE SEQUENCE [LARGE SCALE GENOMIC DNA]</scope>
    <source>
        <strain evidence="1 2">DB-1</strain>
    </source>
</reference>